<dbReference type="InterPro" id="IPR010998">
    <property type="entry name" value="Integrase_recombinase_N"/>
</dbReference>
<organism evidence="6 7">
    <name type="scientific">Lichenibacterium minor</name>
    <dbReference type="NCBI Taxonomy" id="2316528"/>
    <lineage>
        <taxon>Bacteria</taxon>
        <taxon>Pseudomonadati</taxon>
        <taxon>Pseudomonadota</taxon>
        <taxon>Alphaproteobacteria</taxon>
        <taxon>Hyphomicrobiales</taxon>
        <taxon>Lichenihabitantaceae</taxon>
        <taxon>Lichenibacterium</taxon>
    </lineage>
</organism>
<dbReference type="Pfam" id="PF00589">
    <property type="entry name" value="Phage_integrase"/>
    <property type="match status" value="1"/>
</dbReference>
<dbReference type="PANTHER" id="PTHR30629">
    <property type="entry name" value="PROPHAGE INTEGRASE"/>
    <property type="match status" value="1"/>
</dbReference>
<dbReference type="GO" id="GO:0003677">
    <property type="term" value="F:DNA binding"/>
    <property type="evidence" value="ECO:0007669"/>
    <property type="project" value="UniProtKB-KW"/>
</dbReference>
<dbReference type="GO" id="GO:0015074">
    <property type="term" value="P:DNA integration"/>
    <property type="evidence" value="ECO:0007669"/>
    <property type="project" value="UniProtKB-KW"/>
</dbReference>
<evidence type="ECO:0000313" key="7">
    <source>
        <dbReference type="Proteomes" id="UP000290759"/>
    </source>
</evidence>
<dbReference type="GO" id="GO:0006310">
    <property type="term" value="P:DNA recombination"/>
    <property type="evidence" value="ECO:0007669"/>
    <property type="project" value="UniProtKB-KW"/>
</dbReference>
<dbReference type="Gene3D" id="1.10.443.10">
    <property type="entry name" value="Intergrase catalytic core"/>
    <property type="match status" value="1"/>
</dbReference>
<dbReference type="Gene3D" id="1.10.150.130">
    <property type="match status" value="1"/>
</dbReference>
<name>A0A4Q2U396_9HYPH</name>
<reference evidence="6 7" key="2">
    <citation type="submission" date="2019-02" db="EMBL/GenBank/DDBJ databases">
        <title>'Lichenibacterium ramalinii' gen. nov. sp. nov., 'Lichenibacterium minor' gen. nov. sp. nov.</title>
        <authorList>
            <person name="Pankratov T."/>
        </authorList>
    </citation>
    <scope>NUCLEOTIDE SEQUENCE [LARGE SCALE GENOMIC DNA]</scope>
    <source>
        <strain evidence="6 7">RmlP026</strain>
    </source>
</reference>
<evidence type="ECO:0000256" key="2">
    <source>
        <dbReference type="ARBA" id="ARBA00022908"/>
    </source>
</evidence>
<dbReference type="PANTHER" id="PTHR30629:SF2">
    <property type="entry name" value="PROPHAGE INTEGRASE INTS-RELATED"/>
    <property type="match status" value="1"/>
</dbReference>
<dbReference type="InterPro" id="IPR038488">
    <property type="entry name" value="Integrase_DNA-bd_sf"/>
</dbReference>
<dbReference type="InterPro" id="IPR050808">
    <property type="entry name" value="Phage_Integrase"/>
</dbReference>
<evidence type="ECO:0000256" key="1">
    <source>
        <dbReference type="ARBA" id="ARBA00008857"/>
    </source>
</evidence>
<protein>
    <submittedName>
        <fullName evidence="6">DUF4102 domain-containing protein</fullName>
    </submittedName>
</protein>
<evidence type="ECO:0000256" key="3">
    <source>
        <dbReference type="ARBA" id="ARBA00023125"/>
    </source>
</evidence>
<gene>
    <name evidence="6" type="ORF">D3273_25360</name>
</gene>
<dbReference type="EMBL" id="QYBB01000064">
    <property type="protein sequence ID" value="RYC29196.1"/>
    <property type="molecule type" value="Genomic_DNA"/>
</dbReference>
<keyword evidence="2" id="KW-0229">DNA integration</keyword>
<dbReference type="InterPro" id="IPR025166">
    <property type="entry name" value="Integrase_DNA_bind_dom"/>
</dbReference>
<dbReference type="InterPro" id="IPR002104">
    <property type="entry name" value="Integrase_catalytic"/>
</dbReference>
<comment type="caution">
    <text evidence="6">The sequence shown here is derived from an EMBL/GenBank/DDBJ whole genome shotgun (WGS) entry which is preliminary data.</text>
</comment>
<feature type="domain" description="Tyr recombinase" evidence="5">
    <location>
        <begin position="224"/>
        <end position="396"/>
    </location>
</feature>
<evidence type="ECO:0000259" key="5">
    <source>
        <dbReference type="PROSITE" id="PS51898"/>
    </source>
</evidence>
<evidence type="ECO:0000256" key="4">
    <source>
        <dbReference type="ARBA" id="ARBA00023172"/>
    </source>
</evidence>
<dbReference type="Gene3D" id="3.30.160.390">
    <property type="entry name" value="Integrase, DNA-binding domain"/>
    <property type="match status" value="1"/>
</dbReference>
<keyword evidence="7" id="KW-1185">Reference proteome</keyword>
<dbReference type="Proteomes" id="UP000290759">
    <property type="component" value="Unassembled WGS sequence"/>
</dbReference>
<comment type="similarity">
    <text evidence="1">Belongs to the 'phage' integrase family.</text>
</comment>
<evidence type="ECO:0000313" key="6">
    <source>
        <dbReference type="EMBL" id="RYC29196.1"/>
    </source>
</evidence>
<keyword evidence="3" id="KW-0238">DNA-binding</keyword>
<dbReference type="AlphaFoldDB" id="A0A4Q2U396"/>
<dbReference type="OrthoDB" id="7615137at2"/>
<keyword evidence="4" id="KW-0233">DNA recombination</keyword>
<proteinExistence type="inferred from homology"/>
<dbReference type="PROSITE" id="PS51898">
    <property type="entry name" value="TYR_RECOMBINASE"/>
    <property type="match status" value="1"/>
</dbReference>
<dbReference type="Pfam" id="PF13356">
    <property type="entry name" value="Arm-DNA-bind_3"/>
    <property type="match status" value="1"/>
</dbReference>
<dbReference type="InterPro" id="IPR013762">
    <property type="entry name" value="Integrase-like_cat_sf"/>
</dbReference>
<dbReference type="InterPro" id="IPR011010">
    <property type="entry name" value="DNA_brk_join_enz"/>
</dbReference>
<accession>A0A4Q2U396</accession>
<sequence>MCVPRPSTAMAKMKLTDAAVSRLALAPGQTDVMIWDAELPGFGLRMRPAGRAWTIGYRPAGTGREGMFKRLKIGSPEVLKAAEARAHARTVLAQIALGADPLAERAKAKVKAATTTTLGQVLDRYETSLERRGYVNRRTVMATLRNRMAGLLKREIATVTGAELAEIIASVEAAGKPGAAKDFRTVSRAFFGWALSDARVVAVNPLAGYRKQRSTRADKVAQEEHGRALSDVELAAVWKAADPATTVGRLVRFYVLTGCRRGEGAGLTRAMLDRPALLVRLPAIFVKQARGHIVPITPALAGLFDCCIVDSRSDLLFPSSRTGGKMSGWSKMLAALQRESGVEFGFHDLRRTLRTGMSRLGVDVDTAELAIGHAREDLEKIYNRDDAIDALRSAFDKWSAHVAAVTTVSE</sequence>
<reference evidence="6 7" key="1">
    <citation type="submission" date="2018-12" db="EMBL/GenBank/DDBJ databases">
        <authorList>
            <person name="Grouzdev D.S."/>
            <person name="Krutkina M.S."/>
        </authorList>
    </citation>
    <scope>NUCLEOTIDE SEQUENCE [LARGE SCALE GENOMIC DNA]</scope>
    <source>
        <strain evidence="6 7">RmlP026</strain>
    </source>
</reference>
<dbReference type="SUPFAM" id="SSF56349">
    <property type="entry name" value="DNA breaking-rejoining enzymes"/>
    <property type="match status" value="1"/>
</dbReference>